<feature type="transmembrane region" description="Helical" evidence="5">
    <location>
        <begin position="184"/>
        <end position="204"/>
    </location>
</feature>
<dbReference type="InterPro" id="IPR020846">
    <property type="entry name" value="MFS_dom"/>
</dbReference>
<evidence type="ECO:0000256" key="2">
    <source>
        <dbReference type="ARBA" id="ARBA00022692"/>
    </source>
</evidence>
<feature type="transmembrane region" description="Helical" evidence="5">
    <location>
        <begin position="7"/>
        <end position="27"/>
    </location>
</feature>
<accession>A0A2R5LJP7</accession>
<evidence type="ECO:0000256" key="1">
    <source>
        <dbReference type="ARBA" id="ARBA00004141"/>
    </source>
</evidence>
<evidence type="ECO:0000256" key="4">
    <source>
        <dbReference type="ARBA" id="ARBA00023136"/>
    </source>
</evidence>
<dbReference type="GO" id="GO:0022857">
    <property type="term" value="F:transmembrane transporter activity"/>
    <property type="evidence" value="ECO:0007669"/>
    <property type="project" value="InterPro"/>
</dbReference>
<keyword evidence="3 5" id="KW-1133">Transmembrane helix</keyword>
<feature type="transmembrane region" description="Helical" evidence="5">
    <location>
        <begin position="359"/>
        <end position="378"/>
    </location>
</feature>
<dbReference type="InterPro" id="IPR005828">
    <property type="entry name" value="MFS_sugar_transport-like"/>
</dbReference>
<feature type="transmembrane region" description="Helical" evidence="5">
    <location>
        <begin position="157"/>
        <end position="178"/>
    </location>
</feature>
<dbReference type="PANTHER" id="PTHR24064">
    <property type="entry name" value="SOLUTE CARRIER FAMILY 22 MEMBER"/>
    <property type="match status" value="1"/>
</dbReference>
<dbReference type="AlphaFoldDB" id="A0A2R5LJP7"/>
<keyword evidence="2 5" id="KW-0812">Transmembrane</keyword>
<dbReference type="Gene3D" id="1.20.1250.20">
    <property type="entry name" value="MFS general substrate transporter like domains"/>
    <property type="match status" value="1"/>
</dbReference>
<protein>
    <submittedName>
        <fullName evidence="7">Putative synaptic vesicle transporter svop</fullName>
    </submittedName>
</protein>
<keyword evidence="4 5" id="KW-0472">Membrane</keyword>
<reference evidence="7" key="1">
    <citation type="submission" date="2018-03" db="EMBL/GenBank/DDBJ databases">
        <title>The relapsing fever spirochete Borrelia turicatae persists in the highly oxidative environment of its soft-bodied tick vector.</title>
        <authorList>
            <person name="Bourret T.J."/>
            <person name="Boyle W.K."/>
            <person name="Valenzuela J.G."/>
            <person name="Oliveira F."/>
            <person name="Lopez J.E."/>
        </authorList>
    </citation>
    <scope>NUCLEOTIDE SEQUENCE</scope>
    <source>
        <strain evidence="7">Kansas strain/isolate</strain>
        <tissue evidence="7">Salivary glands</tissue>
    </source>
</reference>
<dbReference type="SUPFAM" id="SSF103473">
    <property type="entry name" value="MFS general substrate transporter"/>
    <property type="match status" value="1"/>
</dbReference>
<evidence type="ECO:0000313" key="7">
    <source>
        <dbReference type="EMBL" id="MBY09726.1"/>
    </source>
</evidence>
<organism evidence="7">
    <name type="scientific">Ornithodoros turicata</name>
    <dbReference type="NCBI Taxonomy" id="34597"/>
    <lineage>
        <taxon>Eukaryota</taxon>
        <taxon>Metazoa</taxon>
        <taxon>Ecdysozoa</taxon>
        <taxon>Arthropoda</taxon>
        <taxon>Chelicerata</taxon>
        <taxon>Arachnida</taxon>
        <taxon>Acari</taxon>
        <taxon>Parasitiformes</taxon>
        <taxon>Ixodida</taxon>
        <taxon>Ixodoidea</taxon>
        <taxon>Argasidae</taxon>
        <taxon>Ornithodorinae</taxon>
        <taxon>Ornithodoros</taxon>
    </lineage>
</organism>
<feature type="transmembrane region" description="Helical" evidence="5">
    <location>
        <begin position="128"/>
        <end position="145"/>
    </location>
</feature>
<evidence type="ECO:0000256" key="3">
    <source>
        <dbReference type="ARBA" id="ARBA00022989"/>
    </source>
</evidence>
<name>A0A2R5LJP7_9ACAR</name>
<feature type="transmembrane region" description="Helical" evidence="5">
    <location>
        <begin position="479"/>
        <end position="497"/>
    </location>
</feature>
<dbReference type="PROSITE" id="PS50850">
    <property type="entry name" value="MFS"/>
    <property type="match status" value="1"/>
</dbReference>
<dbReference type="GO" id="GO:0016020">
    <property type="term" value="C:membrane"/>
    <property type="evidence" value="ECO:0007669"/>
    <property type="project" value="UniProtKB-SubCell"/>
</dbReference>
<feature type="transmembrane region" description="Helical" evidence="5">
    <location>
        <begin position="331"/>
        <end position="353"/>
    </location>
</feature>
<feature type="domain" description="Major facilitator superfamily (MFS) profile" evidence="6">
    <location>
        <begin position="78"/>
        <end position="501"/>
    </location>
</feature>
<feature type="transmembrane region" description="Helical" evidence="5">
    <location>
        <begin position="216"/>
        <end position="236"/>
    </location>
</feature>
<dbReference type="InterPro" id="IPR036259">
    <property type="entry name" value="MFS_trans_sf"/>
</dbReference>
<evidence type="ECO:0000259" key="6">
    <source>
        <dbReference type="PROSITE" id="PS50850"/>
    </source>
</evidence>
<feature type="transmembrane region" description="Helical" evidence="5">
    <location>
        <begin position="242"/>
        <end position="261"/>
    </location>
</feature>
<evidence type="ECO:0000256" key="5">
    <source>
        <dbReference type="SAM" id="Phobius"/>
    </source>
</evidence>
<sequence length="529" mass="59370">MLDIVNVIGGFGTYHVVVIALAVTRAFPTAWTNMLTPLIAPDIDHWCARPAGFLNLSVEHWKEMAIPKLQGDSYAKCEMFSVSFVNDSWFVDKDVTVPCGRWEYNTSTHKNTIVEQWDLVCKNDWHRSAMQSIVMAGSLVGGLLFGDLSDRFGRRRVFFTCATIVFVFGSLAALSPGIGWFNAARFFLAMGIAGCQATAVSLLMEIMPPGYRMMMNVGFGIGYTIPLLLLPLLAYTLDSWNYLQLGAGLFALLLLPYWFIIQESPRWLMTKGRLEEAEAALVRILRINRKPVPAMEQIMTELVLHSTNIPRESAFRFLDFFSTPRLRRNTLVLFSLWTLGSLVYYNIVLASTAVPGNPYVNYALSAFAEIPAALVGLYIARRWPRRKSQCTALFLAGLAAIPRPFLPRGSPIWLNISSHMLIRFFILSSGFIKWIMVLEVFPTTARSFGFACCLTCSRFGGMVAPFLKDLGDVTQYWVPHMFVAASCFFMAGTTLLLPETLNKPLPDTFYEADKMDRKKAPKPAKNMPV</sequence>
<comment type="subcellular location">
    <subcellularLocation>
        <location evidence="1">Membrane</location>
        <topology evidence="1">Multi-pass membrane protein</topology>
    </subcellularLocation>
</comment>
<dbReference type="EMBL" id="GGLE01005600">
    <property type="protein sequence ID" value="MBY09726.1"/>
    <property type="molecule type" value="Transcribed_RNA"/>
</dbReference>
<dbReference type="Pfam" id="PF00083">
    <property type="entry name" value="Sugar_tr"/>
    <property type="match status" value="1"/>
</dbReference>
<feature type="transmembrane region" description="Helical" evidence="5">
    <location>
        <begin position="412"/>
        <end position="436"/>
    </location>
</feature>
<proteinExistence type="predicted"/>